<feature type="region of interest" description="Disordered" evidence="1">
    <location>
        <begin position="1"/>
        <end position="35"/>
    </location>
</feature>
<proteinExistence type="predicted"/>
<dbReference type="AlphaFoldDB" id="A0A565BGX6"/>
<evidence type="ECO:0000313" key="3">
    <source>
        <dbReference type="Proteomes" id="UP000489600"/>
    </source>
</evidence>
<keyword evidence="3" id="KW-1185">Reference proteome</keyword>
<evidence type="ECO:0000313" key="2">
    <source>
        <dbReference type="EMBL" id="VVB00892.1"/>
    </source>
</evidence>
<comment type="caution">
    <text evidence="2">The sequence shown here is derived from an EMBL/GenBank/DDBJ whole genome shotgun (WGS) entry which is preliminary data.</text>
</comment>
<dbReference type="Proteomes" id="UP000489600">
    <property type="component" value="Unassembled WGS sequence"/>
</dbReference>
<gene>
    <name evidence="2" type="ORF">ANE_LOCUS11336</name>
</gene>
<dbReference type="EMBL" id="CABITT030000004">
    <property type="protein sequence ID" value="VVB00892.1"/>
    <property type="molecule type" value="Genomic_DNA"/>
</dbReference>
<sequence length="109" mass="12177">MVLQPRRHRSESSAEPNKLFASRTPTPGRRSCVPPSRVSVDRVVANFGEDEFTLSTPRWFVRGEFGPTEVVRFDRGEFGSTEVVRFDRGEFGSTEVVSSDADLKRRGGG</sequence>
<accession>A0A565BGX6</accession>
<organism evidence="2 3">
    <name type="scientific">Arabis nemorensis</name>
    <dbReference type="NCBI Taxonomy" id="586526"/>
    <lineage>
        <taxon>Eukaryota</taxon>
        <taxon>Viridiplantae</taxon>
        <taxon>Streptophyta</taxon>
        <taxon>Embryophyta</taxon>
        <taxon>Tracheophyta</taxon>
        <taxon>Spermatophyta</taxon>
        <taxon>Magnoliopsida</taxon>
        <taxon>eudicotyledons</taxon>
        <taxon>Gunneridae</taxon>
        <taxon>Pentapetalae</taxon>
        <taxon>rosids</taxon>
        <taxon>malvids</taxon>
        <taxon>Brassicales</taxon>
        <taxon>Brassicaceae</taxon>
        <taxon>Arabideae</taxon>
        <taxon>Arabis</taxon>
    </lineage>
</organism>
<name>A0A565BGX6_9BRAS</name>
<reference evidence="2" key="1">
    <citation type="submission" date="2019-07" db="EMBL/GenBank/DDBJ databases">
        <authorList>
            <person name="Dittberner H."/>
        </authorList>
    </citation>
    <scope>NUCLEOTIDE SEQUENCE [LARGE SCALE GENOMIC DNA]</scope>
</reference>
<evidence type="ECO:0000256" key="1">
    <source>
        <dbReference type="SAM" id="MobiDB-lite"/>
    </source>
</evidence>
<protein>
    <submittedName>
        <fullName evidence="2">Uncharacterized protein</fullName>
    </submittedName>
</protein>